<dbReference type="GO" id="GO:0042742">
    <property type="term" value="P:defense response to bacterium"/>
    <property type="evidence" value="ECO:0007669"/>
    <property type="project" value="UniProtKB-ARBA"/>
</dbReference>
<feature type="compositionally biased region" description="Polar residues" evidence="15">
    <location>
        <begin position="1054"/>
        <end position="1064"/>
    </location>
</feature>
<evidence type="ECO:0000256" key="15">
    <source>
        <dbReference type="SAM" id="MobiDB-lite"/>
    </source>
</evidence>
<dbReference type="FunFam" id="2.20.25.80:FF:000006">
    <property type="entry name" value="WRKY transcription factor"/>
    <property type="match status" value="1"/>
</dbReference>
<evidence type="ECO:0000256" key="5">
    <source>
        <dbReference type="ARBA" id="ARBA00022737"/>
    </source>
</evidence>
<evidence type="ECO:0000256" key="11">
    <source>
        <dbReference type="ARBA" id="ARBA00023125"/>
    </source>
</evidence>
<dbReference type="Pfam" id="PF00931">
    <property type="entry name" value="NB-ARC"/>
    <property type="match status" value="1"/>
</dbReference>
<dbReference type="InterPro" id="IPR002182">
    <property type="entry name" value="NB-ARC"/>
</dbReference>
<dbReference type="SMART" id="SM00774">
    <property type="entry name" value="WRKY"/>
    <property type="match status" value="2"/>
</dbReference>
<feature type="compositionally biased region" description="Basic and acidic residues" evidence="15">
    <location>
        <begin position="1085"/>
        <end position="1098"/>
    </location>
</feature>
<dbReference type="PROSITE" id="PS50811">
    <property type="entry name" value="WRKY"/>
    <property type="match status" value="2"/>
</dbReference>
<evidence type="ECO:0000256" key="12">
    <source>
        <dbReference type="ARBA" id="ARBA00023163"/>
    </source>
</evidence>
<dbReference type="Pfam" id="PF23598">
    <property type="entry name" value="LRR_14"/>
    <property type="match status" value="1"/>
</dbReference>
<evidence type="ECO:0000259" key="16">
    <source>
        <dbReference type="PROSITE" id="PS50811"/>
    </source>
</evidence>
<dbReference type="Pfam" id="PF03106">
    <property type="entry name" value="WRKY"/>
    <property type="match status" value="2"/>
</dbReference>
<feature type="region of interest" description="Disordered" evidence="15">
    <location>
        <begin position="1179"/>
        <end position="1213"/>
    </location>
</feature>
<dbReference type="InterPro" id="IPR044974">
    <property type="entry name" value="Disease_R_plants"/>
</dbReference>
<dbReference type="EMBL" id="OZ075133">
    <property type="protein sequence ID" value="CAL4988724.1"/>
    <property type="molecule type" value="Genomic_DNA"/>
</dbReference>
<dbReference type="GO" id="GO:0000166">
    <property type="term" value="F:nucleotide binding"/>
    <property type="evidence" value="ECO:0007669"/>
    <property type="project" value="UniProtKB-KW"/>
</dbReference>
<dbReference type="Gene3D" id="3.40.50.300">
    <property type="entry name" value="P-loop containing nucleotide triphosphate hydrolases"/>
    <property type="match status" value="1"/>
</dbReference>
<evidence type="ECO:0000256" key="13">
    <source>
        <dbReference type="ARBA" id="ARBA00023242"/>
    </source>
</evidence>
<keyword evidence="13" id="KW-0539">Nucleus</keyword>
<keyword evidence="9" id="KW-0805">Transcription regulation</keyword>
<dbReference type="Gene3D" id="1.10.8.430">
    <property type="entry name" value="Helical domain of apoptotic protease-activating factors"/>
    <property type="match status" value="1"/>
</dbReference>
<dbReference type="SUPFAM" id="SSF52540">
    <property type="entry name" value="P-loop containing nucleoside triphosphate hydrolases"/>
    <property type="match status" value="1"/>
</dbReference>
<organism evidence="17 18">
    <name type="scientific">Urochloa decumbens</name>
    <dbReference type="NCBI Taxonomy" id="240449"/>
    <lineage>
        <taxon>Eukaryota</taxon>
        <taxon>Viridiplantae</taxon>
        <taxon>Streptophyta</taxon>
        <taxon>Embryophyta</taxon>
        <taxon>Tracheophyta</taxon>
        <taxon>Spermatophyta</taxon>
        <taxon>Magnoliopsida</taxon>
        <taxon>Liliopsida</taxon>
        <taxon>Poales</taxon>
        <taxon>Poaceae</taxon>
        <taxon>PACMAD clade</taxon>
        <taxon>Panicoideae</taxon>
        <taxon>Panicodae</taxon>
        <taxon>Paniceae</taxon>
        <taxon>Melinidinae</taxon>
        <taxon>Urochloa</taxon>
    </lineage>
</organism>
<dbReference type="Gene3D" id="1.20.5.4130">
    <property type="match status" value="1"/>
</dbReference>
<dbReference type="InterPro" id="IPR058922">
    <property type="entry name" value="WHD_DRP"/>
</dbReference>
<proteinExistence type="inferred from homology"/>
<protein>
    <recommendedName>
        <fullName evidence="16">WRKY domain-containing protein</fullName>
    </recommendedName>
</protein>
<keyword evidence="11" id="KW-0238">DNA-binding</keyword>
<sequence length="1213" mass="136416">MEIQMFSSSLGAMGSLLEKLRSLLVSPGDQLPPDPLKPQKDKLEHLKQDLEEIFTLLTDLSRVEAPKTKAKLWMQEVRDLSYDIEDCVDKMMYPSFNTGEEIPFEVEEFNTLVKQASDARKRYHRYDVGRWASNPSIRVDGNVWAPTMNLIGIGDSRAKLINLLSDDAEQRIKVVSVLGPVGVGKTTLAKEVFRQIRGQFECRAFVRASKMPDTRRLLRSIISQVQRHGRPPHGIPMQELIDNLREHLQQKRYLILIDGLWETTSWDIVNSAFPDGTNCSKIFITTDIEEVALECCDYQSDGIFEMEPLSRNNSRELLYNRIFGSKHECSEELKEVSEEIIEKSGGLPLATICIASMLASQPDNSDLWQRVSECLSCSMRNNFTSEGMLRETVGMSYNCLPHHLKTCLLYLSMYPEGYTFLKTDLVKQWTAEGFISEVEGKDTSTVAEFYFDDLVCRGLLQPNCIDLSDEVMFYTVHSTVFEVIRWKSIEDNFTTVIDYSEAITKLSAKVRRLSLTFSSAKYATKPEGIKLSEVRSLTFYGLVRCLPSIMEFKLLRVLILEFWGDKEELDISGINKLFQLRYLRITTDMTVKLPASMQELLCLETLEIYARVANFPSDAFDLPRLLHLCLQDVINLPDGIGKMRFLRTLQSFDLGGNSNDNVLGLNEMANLRDLHLTCSTVSSENHLKRNLIALVSSLEKLGNLKTIILTPATSCTSVNLCCPGNVSSLPDSLQRLELLPPICIFSRLPVWIGKLQNLCILKIVLRELTGVDVYSIGRLQELTILSLYVRQPISELIVISPAAFPVLKCFKLRCGVMRLAFQADAMPGLRRLKLEFNAHSGDQNRNFLAGIEHLLNLQEIISRIGVAPGAEESNRKAAESVLKDAISKHSRLTSFNLRIVDLFDEERRRVDEEIDSWVPEELVTEEADFSFAPVGEEATCTMVPTFQPPDGSLAALSPRLQSIASGVVAALSARHHVDVGGSDTLSQRQSPDDGYSWRKYGLKKVKGSETENLRSYYRCTFPNCPTKKKVLRSSLDGQVIEVVYKGTHNHDKPQNTTSRVSGSEASEHTFDGTTSGITVDSELDEHERDSKRWRKDSGGEGISMSGSATTERKRVVFRTRSDADVLDDGYRWRKYGKKVSKGNPQPRSYYRCAWTGCPVRKRVERASDDPGTVVTTYKGTHNHGVPPGRVTGGQQPMSAAGCGQPKCEHQGQD</sequence>
<dbReference type="InterPro" id="IPR055414">
    <property type="entry name" value="LRR_R13L4/SHOC2-like"/>
</dbReference>
<evidence type="ECO:0000256" key="10">
    <source>
        <dbReference type="ARBA" id="ARBA00023054"/>
    </source>
</evidence>
<evidence type="ECO:0000256" key="7">
    <source>
        <dbReference type="ARBA" id="ARBA00022821"/>
    </source>
</evidence>
<dbReference type="Pfam" id="PF18052">
    <property type="entry name" value="Rx_N"/>
    <property type="match status" value="1"/>
</dbReference>
<dbReference type="Proteomes" id="UP001497457">
    <property type="component" value="Chromosome 23rd"/>
</dbReference>
<dbReference type="InterPro" id="IPR027417">
    <property type="entry name" value="P-loop_NTPase"/>
</dbReference>
<dbReference type="Gene3D" id="3.80.10.10">
    <property type="entry name" value="Ribonuclease Inhibitor"/>
    <property type="match status" value="1"/>
</dbReference>
<comment type="similarity">
    <text evidence="2">Belongs to the disease resistance NB-LRR family.</text>
</comment>
<dbReference type="FunFam" id="1.10.10.10:FF:000322">
    <property type="entry name" value="Probable disease resistance protein At1g63360"/>
    <property type="match status" value="1"/>
</dbReference>
<evidence type="ECO:0000256" key="6">
    <source>
        <dbReference type="ARBA" id="ARBA00022741"/>
    </source>
</evidence>
<dbReference type="PANTHER" id="PTHR23155:SF1094">
    <property type="entry name" value="OS11G0686400 PROTEIN"/>
    <property type="match status" value="1"/>
</dbReference>
<keyword evidence="12" id="KW-0804">Transcription</keyword>
<comment type="subcellular location">
    <subcellularLocation>
        <location evidence="1">Nucleus</location>
    </subcellularLocation>
</comment>
<dbReference type="InterPro" id="IPR042197">
    <property type="entry name" value="Apaf_helical"/>
</dbReference>
<dbReference type="GO" id="GO:0005634">
    <property type="term" value="C:nucleus"/>
    <property type="evidence" value="ECO:0007669"/>
    <property type="project" value="UniProtKB-SubCell"/>
</dbReference>
<keyword evidence="10" id="KW-0175">Coiled coil</keyword>
<name>A0ABC9AWC0_9POAL</name>
<keyword evidence="3" id="KW-0433">Leucine-rich repeat</keyword>
<dbReference type="GO" id="GO:0003677">
    <property type="term" value="F:DNA binding"/>
    <property type="evidence" value="ECO:0007669"/>
    <property type="project" value="UniProtKB-KW"/>
</dbReference>
<keyword evidence="6" id="KW-0547">Nucleotide-binding</keyword>
<dbReference type="InterPro" id="IPR041118">
    <property type="entry name" value="Rx_N"/>
</dbReference>
<accession>A0ABC9AWC0</accession>
<dbReference type="GO" id="GO:0002758">
    <property type="term" value="P:innate immune response-activating signaling pathway"/>
    <property type="evidence" value="ECO:0007669"/>
    <property type="project" value="UniProtKB-ARBA"/>
</dbReference>
<dbReference type="AlphaFoldDB" id="A0ABC9AWC0"/>
<comment type="similarity">
    <text evidence="14">Belongs to the WRKY group I family.</text>
</comment>
<dbReference type="InterPro" id="IPR036576">
    <property type="entry name" value="WRKY_dom_sf"/>
</dbReference>
<dbReference type="Gene3D" id="2.20.25.80">
    <property type="entry name" value="WRKY domain"/>
    <property type="match status" value="2"/>
</dbReference>
<dbReference type="InterPro" id="IPR036388">
    <property type="entry name" value="WH-like_DNA-bd_sf"/>
</dbReference>
<dbReference type="GO" id="GO:0009626">
    <property type="term" value="P:plant-type hypersensitive response"/>
    <property type="evidence" value="ECO:0007669"/>
    <property type="project" value="UniProtKB-ARBA"/>
</dbReference>
<dbReference type="InterPro" id="IPR032675">
    <property type="entry name" value="LRR_dom_sf"/>
</dbReference>
<evidence type="ECO:0000313" key="17">
    <source>
        <dbReference type="EMBL" id="CAL4988724.1"/>
    </source>
</evidence>
<dbReference type="FunFam" id="2.20.25.80:FF:000003">
    <property type="entry name" value="WRKY transcription factor 57"/>
    <property type="match status" value="1"/>
</dbReference>
<feature type="domain" description="WRKY" evidence="16">
    <location>
        <begin position="986"/>
        <end position="1053"/>
    </location>
</feature>
<feature type="domain" description="WRKY" evidence="16">
    <location>
        <begin position="1121"/>
        <end position="1186"/>
    </location>
</feature>
<dbReference type="Pfam" id="PF23559">
    <property type="entry name" value="WHD_DRP"/>
    <property type="match status" value="1"/>
</dbReference>
<keyword evidence="5" id="KW-0677">Repeat</keyword>
<dbReference type="GO" id="GO:0046872">
    <property type="term" value="F:metal ion binding"/>
    <property type="evidence" value="ECO:0007669"/>
    <property type="project" value="UniProtKB-KW"/>
</dbReference>
<evidence type="ECO:0000256" key="1">
    <source>
        <dbReference type="ARBA" id="ARBA00004123"/>
    </source>
</evidence>
<evidence type="ECO:0000256" key="8">
    <source>
        <dbReference type="ARBA" id="ARBA00022833"/>
    </source>
</evidence>
<evidence type="ECO:0000256" key="14">
    <source>
        <dbReference type="ARBA" id="ARBA00061157"/>
    </source>
</evidence>
<gene>
    <name evidence="17" type="ORF">URODEC1_LOCUS59378</name>
</gene>
<reference evidence="17" key="1">
    <citation type="submission" date="2024-10" db="EMBL/GenBank/DDBJ databases">
        <authorList>
            <person name="Ryan C."/>
        </authorList>
    </citation>
    <scope>NUCLEOTIDE SEQUENCE [LARGE SCALE GENOMIC DNA]</scope>
</reference>
<keyword evidence="4" id="KW-0479">Metal-binding</keyword>
<dbReference type="Gene3D" id="1.10.10.10">
    <property type="entry name" value="Winged helix-like DNA-binding domain superfamily/Winged helix DNA-binding domain"/>
    <property type="match status" value="1"/>
</dbReference>
<dbReference type="InterPro" id="IPR003657">
    <property type="entry name" value="WRKY_dom"/>
</dbReference>
<dbReference type="SUPFAM" id="SSF52058">
    <property type="entry name" value="L domain-like"/>
    <property type="match status" value="1"/>
</dbReference>
<dbReference type="PRINTS" id="PR00364">
    <property type="entry name" value="DISEASERSIST"/>
</dbReference>
<keyword evidence="7" id="KW-0611">Plant defense</keyword>
<keyword evidence="18" id="KW-1185">Reference proteome</keyword>
<feature type="region of interest" description="Disordered" evidence="15">
    <location>
        <begin position="1045"/>
        <end position="1115"/>
    </location>
</feature>
<evidence type="ECO:0000256" key="4">
    <source>
        <dbReference type="ARBA" id="ARBA00022723"/>
    </source>
</evidence>
<evidence type="ECO:0000313" key="18">
    <source>
        <dbReference type="Proteomes" id="UP001497457"/>
    </source>
</evidence>
<keyword evidence="8" id="KW-0862">Zinc</keyword>
<dbReference type="PANTHER" id="PTHR23155">
    <property type="entry name" value="DISEASE RESISTANCE PROTEIN RP"/>
    <property type="match status" value="1"/>
</dbReference>
<dbReference type="SUPFAM" id="SSF118290">
    <property type="entry name" value="WRKY DNA-binding domain"/>
    <property type="match status" value="2"/>
</dbReference>
<evidence type="ECO:0000256" key="3">
    <source>
        <dbReference type="ARBA" id="ARBA00022614"/>
    </source>
</evidence>
<evidence type="ECO:0000256" key="9">
    <source>
        <dbReference type="ARBA" id="ARBA00023015"/>
    </source>
</evidence>
<evidence type="ECO:0000256" key="2">
    <source>
        <dbReference type="ARBA" id="ARBA00008894"/>
    </source>
</evidence>